<name>A0A0F9D4Y5_9ZZZZ</name>
<sequence length="33" mass="3810">MIYHELEKAKLWAPLESIEDSALDQIKATMTHP</sequence>
<comment type="caution">
    <text evidence="1">The sequence shown here is derived from an EMBL/GenBank/DDBJ whole genome shotgun (WGS) entry which is preliminary data.</text>
</comment>
<reference evidence="1" key="1">
    <citation type="journal article" date="2015" name="Nature">
        <title>Complex archaea that bridge the gap between prokaryotes and eukaryotes.</title>
        <authorList>
            <person name="Spang A."/>
            <person name="Saw J.H."/>
            <person name="Jorgensen S.L."/>
            <person name="Zaremba-Niedzwiedzka K."/>
            <person name="Martijn J."/>
            <person name="Lind A.E."/>
            <person name="van Eijk R."/>
            <person name="Schleper C."/>
            <person name="Guy L."/>
            <person name="Ettema T.J."/>
        </authorList>
    </citation>
    <scope>NUCLEOTIDE SEQUENCE</scope>
</reference>
<dbReference type="EMBL" id="LAZR01030383">
    <property type="protein sequence ID" value="KKL56768.1"/>
    <property type="molecule type" value="Genomic_DNA"/>
</dbReference>
<evidence type="ECO:0000313" key="1">
    <source>
        <dbReference type="EMBL" id="KKL56768.1"/>
    </source>
</evidence>
<organism evidence="1">
    <name type="scientific">marine sediment metagenome</name>
    <dbReference type="NCBI Taxonomy" id="412755"/>
    <lineage>
        <taxon>unclassified sequences</taxon>
        <taxon>metagenomes</taxon>
        <taxon>ecological metagenomes</taxon>
    </lineage>
</organism>
<protein>
    <submittedName>
        <fullName evidence="1">Uncharacterized protein</fullName>
    </submittedName>
</protein>
<proteinExistence type="predicted"/>
<gene>
    <name evidence="1" type="ORF">LCGC14_2242070</name>
</gene>
<accession>A0A0F9D4Y5</accession>
<dbReference type="AlphaFoldDB" id="A0A0F9D4Y5"/>
<feature type="non-terminal residue" evidence="1">
    <location>
        <position position="33"/>
    </location>
</feature>